<protein>
    <submittedName>
        <fullName evidence="4">Nucleoside hydrolase</fullName>
    </submittedName>
</protein>
<dbReference type="InterPro" id="IPR001910">
    <property type="entry name" value="Inosine/uridine_hydrolase_dom"/>
</dbReference>
<dbReference type="PROSITE" id="PS01247">
    <property type="entry name" value="IUNH"/>
    <property type="match status" value="1"/>
</dbReference>
<accession>A0ABN2NCR0</accession>
<dbReference type="Pfam" id="PF01156">
    <property type="entry name" value="IU_nuc_hydro"/>
    <property type="match status" value="1"/>
</dbReference>
<dbReference type="InterPro" id="IPR036452">
    <property type="entry name" value="Ribo_hydro-like"/>
</dbReference>
<evidence type="ECO:0000313" key="5">
    <source>
        <dbReference type="Proteomes" id="UP001500449"/>
    </source>
</evidence>
<evidence type="ECO:0000256" key="1">
    <source>
        <dbReference type="ARBA" id="ARBA00022801"/>
    </source>
</evidence>
<dbReference type="InterPro" id="IPR015910">
    <property type="entry name" value="I/U_nuclsd_hydro_CS"/>
</dbReference>
<dbReference type="RefSeq" id="WP_344421050.1">
    <property type="nucleotide sequence ID" value="NZ_BAAAQK010000018.1"/>
</dbReference>
<evidence type="ECO:0000259" key="3">
    <source>
        <dbReference type="Pfam" id="PF01156"/>
    </source>
</evidence>
<gene>
    <name evidence="4" type="ORF">GCM10009836_47480</name>
</gene>
<keyword evidence="1 4" id="KW-0378">Hydrolase</keyword>
<keyword evidence="2" id="KW-0326">Glycosidase</keyword>
<reference evidence="4 5" key="1">
    <citation type="journal article" date="2019" name="Int. J. Syst. Evol. Microbiol.">
        <title>The Global Catalogue of Microorganisms (GCM) 10K type strain sequencing project: providing services to taxonomists for standard genome sequencing and annotation.</title>
        <authorList>
            <consortium name="The Broad Institute Genomics Platform"/>
            <consortium name="The Broad Institute Genome Sequencing Center for Infectious Disease"/>
            <person name="Wu L."/>
            <person name="Ma J."/>
        </authorList>
    </citation>
    <scope>NUCLEOTIDE SEQUENCE [LARGE SCALE GENOMIC DNA]</scope>
    <source>
        <strain evidence="4 5">JCM 16009</strain>
    </source>
</reference>
<keyword evidence="5" id="KW-1185">Reference proteome</keyword>
<dbReference type="GO" id="GO:0016787">
    <property type="term" value="F:hydrolase activity"/>
    <property type="evidence" value="ECO:0007669"/>
    <property type="project" value="UniProtKB-KW"/>
</dbReference>
<sequence length="309" mass="31531">MPTPLIIDTDPGVDDAVAILLALRSPEVDVRAVTVAFGNVGIEHTLPNARKLVALAGRHDVPVAAGAARPLVHPRAEQAGDVHGADGLGGRAAELTALAPLDPRPAVEVMAAVLREASEPVTVASIGPATNSAVLLAAHPELAGRIGRFVVMGGALSGGNITGAAEFNVHCDPEAMQRLLTQADVPVTMVPLDLTLRCAAGGEWVERLAAGGPVGATLAGIIASYRAVYSKYFGRDAVAVHDAVALLEAIHPGVLRTTPLPIQVACDLGPARGATVPNRRADAAGPPVHVALDADIPAVLDDIATRLTD</sequence>
<name>A0ABN2NCR0_9PSEU</name>
<proteinExistence type="predicted"/>
<evidence type="ECO:0000256" key="2">
    <source>
        <dbReference type="ARBA" id="ARBA00023295"/>
    </source>
</evidence>
<organism evidence="4 5">
    <name type="scientific">Pseudonocardia ailaonensis</name>
    <dbReference type="NCBI Taxonomy" id="367279"/>
    <lineage>
        <taxon>Bacteria</taxon>
        <taxon>Bacillati</taxon>
        <taxon>Actinomycetota</taxon>
        <taxon>Actinomycetes</taxon>
        <taxon>Pseudonocardiales</taxon>
        <taxon>Pseudonocardiaceae</taxon>
        <taxon>Pseudonocardia</taxon>
    </lineage>
</organism>
<dbReference type="Gene3D" id="3.90.245.10">
    <property type="entry name" value="Ribonucleoside hydrolase-like"/>
    <property type="match status" value="1"/>
</dbReference>
<dbReference type="EMBL" id="BAAAQK010000018">
    <property type="protein sequence ID" value="GAA1861773.1"/>
    <property type="molecule type" value="Genomic_DNA"/>
</dbReference>
<dbReference type="PANTHER" id="PTHR12304">
    <property type="entry name" value="INOSINE-URIDINE PREFERRING NUCLEOSIDE HYDROLASE"/>
    <property type="match status" value="1"/>
</dbReference>
<dbReference type="SUPFAM" id="SSF53590">
    <property type="entry name" value="Nucleoside hydrolase"/>
    <property type="match status" value="1"/>
</dbReference>
<feature type="domain" description="Inosine/uridine-preferring nucleoside hydrolase" evidence="3">
    <location>
        <begin position="5"/>
        <end position="300"/>
    </location>
</feature>
<evidence type="ECO:0000313" key="4">
    <source>
        <dbReference type="EMBL" id="GAA1861773.1"/>
    </source>
</evidence>
<dbReference type="PANTHER" id="PTHR12304:SF4">
    <property type="entry name" value="URIDINE NUCLEOSIDASE"/>
    <property type="match status" value="1"/>
</dbReference>
<dbReference type="Proteomes" id="UP001500449">
    <property type="component" value="Unassembled WGS sequence"/>
</dbReference>
<comment type="caution">
    <text evidence="4">The sequence shown here is derived from an EMBL/GenBank/DDBJ whole genome shotgun (WGS) entry which is preliminary data.</text>
</comment>
<dbReference type="InterPro" id="IPR023186">
    <property type="entry name" value="IUNH"/>
</dbReference>